<gene>
    <name evidence="2" type="ORF">Pla8534_71460</name>
</gene>
<name>A0A518E578_9BACT</name>
<feature type="region of interest" description="Disordered" evidence="1">
    <location>
        <begin position="74"/>
        <end position="103"/>
    </location>
</feature>
<feature type="compositionally biased region" description="Basic residues" evidence="1">
    <location>
        <begin position="1"/>
        <end position="16"/>
    </location>
</feature>
<feature type="region of interest" description="Disordered" evidence="1">
    <location>
        <begin position="1"/>
        <end position="22"/>
    </location>
</feature>
<feature type="region of interest" description="Disordered" evidence="1">
    <location>
        <begin position="151"/>
        <end position="262"/>
    </location>
</feature>
<accession>A0A518E578</accession>
<dbReference type="AlphaFoldDB" id="A0A518E578"/>
<organism evidence="2 3">
    <name type="scientific">Lignipirellula cremea</name>
    <dbReference type="NCBI Taxonomy" id="2528010"/>
    <lineage>
        <taxon>Bacteria</taxon>
        <taxon>Pseudomonadati</taxon>
        <taxon>Planctomycetota</taxon>
        <taxon>Planctomycetia</taxon>
        <taxon>Pirellulales</taxon>
        <taxon>Pirellulaceae</taxon>
        <taxon>Lignipirellula</taxon>
    </lineage>
</organism>
<reference evidence="2 3" key="1">
    <citation type="submission" date="2019-02" db="EMBL/GenBank/DDBJ databases">
        <title>Deep-cultivation of Planctomycetes and their phenomic and genomic characterization uncovers novel biology.</title>
        <authorList>
            <person name="Wiegand S."/>
            <person name="Jogler M."/>
            <person name="Boedeker C."/>
            <person name="Pinto D."/>
            <person name="Vollmers J."/>
            <person name="Rivas-Marin E."/>
            <person name="Kohn T."/>
            <person name="Peeters S.H."/>
            <person name="Heuer A."/>
            <person name="Rast P."/>
            <person name="Oberbeckmann S."/>
            <person name="Bunk B."/>
            <person name="Jeske O."/>
            <person name="Meyerdierks A."/>
            <person name="Storesund J.E."/>
            <person name="Kallscheuer N."/>
            <person name="Luecker S."/>
            <person name="Lage O.M."/>
            <person name="Pohl T."/>
            <person name="Merkel B.J."/>
            <person name="Hornburger P."/>
            <person name="Mueller R.-W."/>
            <person name="Bruemmer F."/>
            <person name="Labrenz M."/>
            <person name="Spormann A.M."/>
            <person name="Op den Camp H."/>
            <person name="Overmann J."/>
            <person name="Amann R."/>
            <person name="Jetten M.S.M."/>
            <person name="Mascher T."/>
            <person name="Medema M.H."/>
            <person name="Devos D.P."/>
            <person name="Kaster A.-K."/>
            <person name="Ovreas L."/>
            <person name="Rohde M."/>
            <person name="Galperin M.Y."/>
            <person name="Jogler C."/>
        </authorList>
    </citation>
    <scope>NUCLEOTIDE SEQUENCE [LARGE SCALE GENOMIC DNA]</scope>
    <source>
        <strain evidence="2 3">Pla85_3_4</strain>
    </source>
</reference>
<evidence type="ECO:0000256" key="1">
    <source>
        <dbReference type="SAM" id="MobiDB-lite"/>
    </source>
</evidence>
<dbReference type="KEGG" id="lcre:Pla8534_71460"/>
<dbReference type="Proteomes" id="UP000317648">
    <property type="component" value="Chromosome"/>
</dbReference>
<feature type="compositionally biased region" description="Basic and acidic residues" evidence="1">
    <location>
        <begin position="206"/>
        <end position="218"/>
    </location>
</feature>
<proteinExistence type="predicted"/>
<sequence length="262" mass="28264">MKQRNKNARAERRRGTRLSGIPFRVNPENERLITDAIANVEENFPFVGTCSARKMAKKGGQGALLPVGNCRLSAERSSQAKERRTPGVVPLPPSNGETPEGNGRVVSNGHFFASWGDPRTGSGRRWFLIGRLLRTYQLIRTAVAAICVQPRSINPSGDVGGKRAASRLTRGEDQPPVKSSAFSRSALGRPAGTNAPSQAVGFKRREKADAGRARDWRRPAPGSSPQSPGRRRWATATATRQSPRPRPGRAATAAPARTAKCG</sequence>
<dbReference type="EMBL" id="CP036433">
    <property type="protein sequence ID" value="QDU99233.1"/>
    <property type="molecule type" value="Genomic_DNA"/>
</dbReference>
<evidence type="ECO:0000313" key="2">
    <source>
        <dbReference type="EMBL" id="QDU99233.1"/>
    </source>
</evidence>
<evidence type="ECO:0000313" key="3">
    <source>
        <dbReference type="Proteomes" id="UP000317648"/>
    </source>
</evidence>
<feature type="compositionally biased region" description="Low complexity" evidence="1">
    <location>
        <begin position="248"/>
        <end position="262"/>
    </location>
</feature>
<protein>
    <submittedName>
        <fullName evidence="2">Uncharacterized protein</fullName>
    </submittedName>
</protein>
<keyword evidence="3" id="KW-1185">Reference proteome</keyword>